<dbReference type="Pfam" id="PF02592">
    <property type="entry name" value="Vut_1"/>
    <property type="match status" value="1"/>
</dbReference>
<feature type="transmembrane region" description="Helical" evidence="1">
    <location>
        <begin position="53"/>
        <end position="79"/>
    </location>
</feature>
<evidence type="ECO:0000313" key="2">
    <source>
        <dbReference type="EMBL" id="HGE98895.1"/>
    </source>
</evidence>
<proteinExistence type="inferred from homology"/>
<feature type="transmembrane region" description="Helical" evidence="1">
    <location>
        <begin position="191"/>
        <end position="215"/>
    </location>
</feature>
<dbReference type="GO" id="GO:0022857">
    <property type="term" value="F:transmembrane transporter activity"/>
    <property type="evidence" value="ECO:0007669"/>
    <property type="project" value="UniProtKB-UniRule"/>
</dbReference>
<dbReference type="InterPro" id="IPR003744">
    <property type="entry name" value="YhhQ"/>
</dbReference>
<dbReference type="PANTHER" id="PTHR34300">
    <property type="entry name" value="QUEUOSINE PRECURSOR TRANSPORTER-RELATED"/>
    <property type="match status" value="1"/>
</dbReference>
<keyword evidence="1" id="KW-1003">Cell membrane</keyword>
<keyword evidence="1" id="KW-0472">Membrane</keyword>
<feature type="transmembrane region" description="Helical" evidence="1">
    <location>
        <begin position="160"/>
        <end position="185"/>
    </location>
</feature>
<dbReference type="HAMAP" id="MF_02088">
    <property type="entry name" value="Q_prec_transport"/>
    <property type="match status" value="1"/>
</dbReference>
<dbReference type="GO" id="GO:0005886">
    <property type="term" value="C:plasma membrane"/>
    <property type="evidence" value="ECO:0007669"/>
    <property type="project" value="UniProtKB-SubCell"/>
</dbReference>
<sequence>MILAVIIWLLSIALVSFTSGWYIRRYGRSDLAIVFYIIYLAMAQILATKITTFQFGSFTLSAPAAVFVFPFTFQIIDIVNEAFSKKVVQRMIILALVSQVFMNLFLIIGLSLPPVDESWKRIFAFVPRITVASWLAFFVSQNFDAFLYELFRRLTKERFLWLRNIASDLLSLTLDSFLFITLAFYGRAPVIPLIFGQVVLKGIIGGIDFPFLYLARWAMGRKPPNASIT</sequence>
<feature type="transmembrane region" description="Helical" evidence="1">
    <location>
        <begin position="91"/>
        <end position="110"/>
    </location>
</feature>
<comment type="similarity">
    <text evidence="1">Belongs to the vitamin uptake transporter (VUT/ECF) (TC 2.A.88) family. Q precursor transporter subfamily.</text>
</comment>
<gene>
    <name evidence="2" type="ORF">ENX07_02325</name>
</gene>
<evidence type="ECO:0000256" key="1">
    <source>
        <dbReference type="HAMAP-Rule" id="MF_02088"/>
    </source>
</evidence>
<accession>A0A7C3YU07</accession>
<comment type="subcellular location">
    <subcellularLocation>
        <location evidence="1">Cell membrane</location>
        <topology evidence="1">Multi-pass membrane protein</topology>
    </subcellularLocation>
</comment>
<dbReference type="NCBIfam" id="TIGR00697">
    <property type="entry name" value="queuosine precursor transporter"/>
    <property type="match status" value="1"/>
</dbReference>
<keyword evidence="1" id="KW-0812">Transmembrane</keyword>
<feature type="transmembrane region" description="Helical" evidence="1">
    <location>
        <begin position="30"/>
        <end position="47"/>
    </location>
</feature>
<dbReference type="AlphaFoldDB" id="A0A7C3YU07"/>
<protein>
    <recommendedName>
        <fullName evidence="1">Probable queuosine precursor transporter</fullName>
        <shortName evidence="1">Q precursor transporter</shortName>
    </recommendedName>
</protein>
<name>A0A7C3YU07_UNCW3</name>
<keyword evidence="1" id="KW-0813">Transport</keyword>
<comment type="caution">
    <text evidence="2">The sequence shown here is derived from an EMBL/GenBank/DDBJ whole genome shotgun (WGS) entry which is preliminary data.</text>
</comment>
<dbReference type="EMBL" id="DTMQ01000014">
    <property type="protein sequence ID" value="HGE98895.1"/>
    <property type="molecule type" value="Genomic_DNA"/>
</dbReference>
<reference evidence="2" key="1">
    <citation type="journal article" date="2020" name="mSystems">
        <title>Genome- and Community-Level Interaction Insights into Carbon Utilization and Element Cycling Functions of Hydrothermarchaeota in Hydrothermal Sediment.</title>
        <authorList>
            <person name="Zhou Z."/>
            <person name="Liu Y."/>
            <person name="Xu W."/>
            <person name="Pan J."/>
            <person name="Luo Z.H."/>
            <person name="Li M."/>
        </authorList>
    </citation>
    <scope>NUCLEOTIDE SEQUENCE [LARGE SCALE GENOMIC DNA]</scope>
    <source>
        <strain evidence="2">SpSt-906</strain>
    </source>
</reference>
<dbReference type="PANTHER" id="PTHR34300:SF2">
    <property type="entry name" value="QUEUOSINE PRECURSOR TRANSPORTER-RELATED"/>
    <property type="match status" value="1"/>
</dbReference>
<keyword evidence="1" id="KW-1133">Transmembrane helix</keyword>
<comment type="function">
    <text evidence="1">Involved in the import of queuosine (Q) precursors, required for Q precursor salvage.</text>
</comment>
<feature type="transmembrane region" description="Helical" evidence="1">
    <location>
        <begin position="6"/>
        <end position="23"/>
    </location>
</feature>
<organism evidence="2">
    <name type="scientific">candidate division WOR-3 bacterium</name>
    <dbReference type="NCBI Taxonomy" id="2052148"/>
    <lineage>
        <taxon>Bacteria</taxon>
        <taxon>Bacteria division WOR-3</taxon>
    </lineage>
</organism>